<evidence type="ECO:0000256" key="1">
    <source>
        <dbReference type="SAM" id="Phobius"/>
    </source>
</evidence>
<accession>A0A1S2LU87</accession>
<dbReference type="AlphaFoldDB" id="A0A1S2LU87"/>
<evidence type="ECO:0000313" key="2">
    <source>
        <dbReference type="EMBL" id="OIJ15884.1"/>
    </source>
</evidence>
<dbReference type="Proteomes" id="UP000180098">
    <property type="component" value="Unassembled WGS sequence"/>
</dbReference>
<dbReference type="RefSeq" id="WP_071311809.1">
    <property type="nucleotide sequence ID" value="NZ_MLQQ01000001.1"/>
</dbReference>
<gene>
    <name evidence="2" type="ORF">BKP35_02530</name>
</gene>
<feature type="transmembrane region" description="Helical" evidence="1">
    <location>
        <begin position="80"/>
        <end position="113"/>
    </location>
</feature>
<proteinExistence type="predicted"/>
<comment type="caution">
    <text evidence="2">The sequence shown here is derived from an EMBL/GenBank/DDBJ whole genome shotgun (WGS) entry which is preliminary data.</text>
</comment>
<keyword evidence="1" id="KW-0812">Transmembrane</keyword>
<feature type="transmembrane region" description="Helical" evidence="1">
    <location>
        <begin position="43"/>
        <end position="59"/>
    </location>
</feature>
<keyword evidence="1" id="KW-0472">Membrane</keyword>
<keyword evidence="1" id="KW-1133">Transmembrane helix</keyword>
<keyword evidence="3" id="KW-1185">Reference proteome</keyword>
<reference evidence="2 3" key="1">
    <citation type="submission" date="2016-10" db="EMBL/GenBank/DDBJ databases">
        <title>Draft genome sequences of four alkaliphilic bacteria belonging to the Anaerobacillus genus.</title>
        <authorList>
            <person name="Bassil N.M."/>
            <person name="Lloyd J.R."/>
        </authorList>
    </citation>
    <scope>NUCLEOTIDE SEQUENCE [LARGE SCALE GENOMIC DNA]</scope>
    <source>
        <strain evidence="2 3">DSM 15340</strain>
    </source>
</reference>
<dbReference type="EMBL" id="MLQQ01000001">
    <property type="protein sequence ID" value="OIJ15884.1"/>
    <property type="molecule type" value="Genomic_DNA"/>
</dbReference>
<name>A0A1S2LU87_9BACI</name>
<sequence>MKKRLTFLLVGFLCLNLSISTFPLALNSFTTEILMHKLVFEPFKWLGSILLFISGFFTISRLIKMISENVTKQNSFNREALWIALIILGFIFIAFNNFLVSIAAFVFSAFYGIMDANVHRKSRYYNN</sequence>
<protein>
    <submittedName>
        <fullName evidence="2">Uncharacterized protein</fullName>
    </submittedName>
</protein>
<organism evidence="2 3">
    <name type="scientific">Anaerobacillus arseniciselenatis</name>
    <dbReference type="NCBI Taxonomy" id="85682"/>
    <lineage>
        <taxon>Bacteria</taxon>
        <taxon>Bacillati</taxon>
        <taxon>Bacillota</taxon>
        <taxon>Bacilli</taxon>
        <taxon>Bacillales</taxon>
        <taxon>Bacillaceae</taxon>
        <taxon>Anaerobacillus</taxon>
    </lineage>
</organism>
<evidence type="ECO:0000313" key="3">
    <source>
        <dbReference type="Proteomes" id="UP000180098"/>
    </source>
</evidence>
<dbReference type="OrthoDB" id="2937362at2"/>